<keyword evidence="2" id="KW-1185">Reference proteome</keyword>
<comment type="caution">
    <text evidence="1">The sequence shown here is derived from an EMBL/GenBank/DDBJ whole genome shotgun (WGS) entry which is preliminary data.</text>
</comment>
<evidence type="ECO:0000313" key="2">
    <source>
        <dbReference type="Proteomes" id="UP000018936"/>
    </source>
</evidence>
<organism evidence="1 2">
    <name type="scientific">Ophiophagus hannah</name>
    <name type="common">King cobra</name>
    <name type="synonym">Naja hannah</name>
    <dbReference type="NCBI Taxonomy" id="8665"/>
    <lineage>
        <taxon>Eukaryota</taxon>
        <taxon>Metazoa</taxon>
        <taxon>Chordata</taxon>
        <taxon>Craniata</taxon>
        <taxon>Vertebrata</taxon>
        <taxon>Euteleostomi</taxon>
        <taxon>Lepidosauria</taxon>
        <taxon>Squamata</taxon>
        <taxon>Bifurcata</taxon>
        <taxon>Unidentata</taxon>
        <taxon>Episquamata</taxon>
        <taxon>Toxicofera</taxon>
        <taxon>Serpentes</taxon>
        <taxon>Colubroidea</taxon>
        <taxon>Elapidae</taxon>
        <taxon>Elapinae</taxon>
        <taxon>Ophiophagus</taxon>
    </lineage>
</organism>
<dbReference type="Proteomes" id="UP000018936">
    <property type="component" value="Unassembled WGS sequence"/>
</dbReference>
<gene>
    <name evidence="1" type="ORF">L345_01795</name>
</gene>
<dbReference type="AlphaFoldDB" id="V8PEF4"/>
<proteinExistence type="predicted"/>
<dbReference type="EMBL" id="AZIM01000233">
    <property type="protein sequence ID" value="ETE72378.1"/>
    <property type="molecule type" value="Genomic_DNA"/>
</dbReference>
<evidence type="ECO:0000313" key="1">
    <source>
        <dbReference type="EMBL" id="ETE72378.1"/>
    </source>
</evidence>
<accession>V8PEF4</accession>
<sequence length="125" mass="14128">MLFFRLRSPGPRKVPELLPVMLLYGRCSAAYGDEGLAQLHGWITYNANLELEICTKMGVHRGNTLLPILFILCMDTVTADLQMPHPWTMLYANNVMLTCEGVDIESSDWSINERHGSMNLDCNLI</sequence>
<evidence type="ECO:0008006" key="3">
    <source>
        <dbReference type="Google" id="ProtNLM"/>
    </source>
</evidence>
<name>V8PEF4_OPHHA</name>
<feature type="non-terminal residue" evidence="1">
    <location>
        <position position="125"/>
    </location>
</feature>
<reference evidence="1 2" key="1">
    <citation type="journal article" date="2013" name="Proc. Natl. Acad. Sci. U.S.A.">
        <title>The king cobra genome reveals dynamic gene evolution and adaptation in the snake venom system.</title>
        <authorList>
            <person name="Vonk F.J."/>
            <person name="Casewell N.R."/>
            <person name="Henkel C.V."/>
            <person name="Heimberg A.M."/>
            <person name="Jansen H.J."/>
            <person name="McCleary R.J."/>
            <person name="Kerkkamp H.M."/>
            <person name="Vos R.A."/>
            <person name="Guerreiro I."/>
            <person name="Calvete J.J."/>
            <person name="Wuster W."/>
            <person name="Woods A.E."/>
            <person name="Logan J.M."/>
            <person name="Harrison R.A."/>
            <person name="Castoe T.A."/>
            <person name="de Koning A.P."/>
            <person name="Pollock D.D."/>
            <person name="Yandell M."/>
            <person name="Calderon D."/>
            <person name="Renjifo C."/>
            <person name="Currier R.B."/>
            <person name="Salgado D."/>
            <person name="Pla D."/>
            <person name="Sanz L."/>
            <person name="Hyder A.S."/>
            <person name="Ribeiro J.M."/>
            <person name="Arntzen J.W."/>
            <person name="van den Thillart G.E."/>
            <person name="Boetzer M."/>
            <person name="Pirovano W."/>
            <person name="Dirks R.P."/>
            <person name="Spaink H.P."/>
            <person name="Duboule D."/>
            <person name="McGlinn E."/>
            <person name="Kini R.M."/>
            <person name="Richardson M.K."/>
        </authorList>
    </citation>
    <scope>NUCLEOTIDE SEQUENCE</scope>
    <source>
        <tissue evidence="1">Blood</tissue>
    </source>
</reference>
<protein>
    <recommendedName>
        <fullName evidence="3">Reverse transcriptase domain-containing protein</fullName>
    </recommendedName>
</protein>
<dbReference type="OrthoDB" id="410381at2759"/>
<feature type="non-terminal residue" evidence="1">
    <location>
        <position position="1"/>
    </location>
</feature>